<name>A0A9X6Q891_BACTU</name>
<sequence>MSVINPMFEPREPRKQSTTIANQQPRKTRSDKKKDIKIPVNEIQRQLIRTSAFQQGITTTQYMSKLLTEHLKIDYISQVHAYEYKDTKKYIHAKLEQGAHSKLVQLAIEWGVSQRAAATRILCFALRTM</sequence>
<evidence type="ECO:0000313" key="3">
    <source>
        <dbReference type="Proteomes" id="UP000195077"/>
    </source>
</evidence>
<dbReference type="RefSeq" id="WP_021728868.1">
    <property type="nucleotide sequence ID" value="NZ_NFEN01000133.1"/>
</dbReference>
<protein>
    <submittedName>
        <fullName evidence="2">Uncharacterized protein</fullName>
    </submittedName>
</protein>
<dbReference type="Proteomes" id="UP000195077">
    <property type="component" value="Unassembled WGS sequence"/>
</dbReference>
<feature type="compositionally biased region" description="Polar residues" evidence="1">
    <location>
        <begin position="16"/>
        <end position="25"/>
    </location>
</feature>
<dbReference type="EMBL" id="NFEN01000133">
    <property type="protein sequence ID" value="OUA19869.1"/>
    <property type="molecule type" value="Genomic_DNA"/>
</dbReference>
<organism evidence="2 3">
    <name type="scientific">Bacillus thuringiensis</name>
    <dbReference type="NCBI Taxonomy" id="1428"/>
    <lineage>
        <taxon>Bacteria</taxon>
        <taxon>Bacillati</taxon>
        <taxon>Bacillota</taxon>
        <taxon>Bacilli</taxon>
        <taxon>Bacillales</taxon>
        <taxon>Bacillaceae</taxon>
        <taxon>Bacillus</taxon>
        <taxon>Bacillus cereus group</taxon>
    </lineage>
</organism>
<comment type="caution">
    <text evidence="2">The sequence shown here is derived from an EMBL/GenBank/DDBJ whole genome shotgun (WGS) entry which is preliminary data.</text>
</comment>
<accession>A0A9X6Q891</accession>
<proteinExistence type="predicted"/>
<feature type="region of interest" description="Disordered" evidence="1">
    <location>
        <begin position="1"/>
        <end position="34"/>
    </location>
</feature>
<evidence type="ECO:0000313" key="2">
    <source>
        <dbReference type="EMBL" id="OUA19869.1"/>
    </source>
</evidence>
<evidence type="ECO:0000256" key="1">
    <source>
        <dbReference type="SAM" id="MobiDB-lite"/>
    </source>
</evidence>
<reference evidence="2 3" key="1">
    <citation type="submission" date="2016-10" db="EMBL/GenBank/DDBJ databases">
        <title>Comparative genomics of Bacillus thuringiensis reveals a path to pathogens against multiple invertebrate hosts.</title>
        <authorList>
            <person name="Zheng J."/>
            <person name="Gao Q."/>
            <person name="Liu H."/>
            <person name="Peng D."/>
            <person name="Ruan L."/>
            <person name="Sun M."/>
        </authorList>
    </citation>
    <scope>NUCLEOTIDE SEQUENCE [LARGE SCALE GENOMIC DNA]</scope>
    <source>
        <strain evidence="2">I13</strain>
    </source>
</reference>
<gene>
    <name evidence="2" type="ORF">BK775_24315</name>
</gene>
<dbReference type="AlphaFoldDB" id="A0A9X6Q891"/>